<reference evidence="1 2" key="1">
    <citation type="submission" date="2015-07" db="EMBL/GenBank/DDBJ databases">
        <title>High-quality genome of monoxenous trypanosomatid Leptomonas pyrrhocoris.</title>
        <authorList>
            <person name="Flegontov P."/>
            <person name="Butenko A."/>
            <person name="Firsov S."/>
            <person name="Vlcek C."/>
            <person name="Logacheva M.D."/>
            <person name="Field M."/>
            <person name="Filatov D."/>
            <person name="Flegontova O."/>
            <person name="Gerasimov E."/>
            <person name="Jackson A.P."/>
            <person name="Kelly S."/>
            <person name="Opperdoes F."/>
            <person name="O'Reilly A."/>
            <person name="Votypka J."/>
            <person name="Yurchenko V."/>
            <person name="Lukes J."/>
        </authorList>
    </citation>
    <scope>NUCLEOTIDE SEQUENCE [LARGE SCALE GENOMIC DNA]</scope>
    <source>
        <strain evidence="1">H10</strain>
    </source>
</reference>
<dbReference type="GeneID" id="26909141"/>
<dbReference type="Proteomes" id="UP000037923">
    <property type="component" value="Unassembled WGS sequence"/>
</dbReference>
<evidence type="ECO:0000313" key="2">
    <source>
        <dbReference type="Proteomes" id="UP000037923"/>
    </source>
</evidence>
<dbReference type="EMBL" id="LGTL01000027">
    <property type="protein sequence ID" value="KPA74835.1"/>
    <property type="molecule type" value="Genomic_DNA"/>
</dbReference>
<proteinExistence type="predicted"/>
<keyword evidence="2" id="KW-1185">Reference proteome</keyword>
<comment type="caution">
    <text evidence="1">The sequence shown here is derived from an EMBL/GenBank/DDBJ whole genome shotgun (WGS) entry which is preliminary data.</text>
</comment>
<dbReference type="VEuPathDB" id="TriTrypDB:LpyrH10_27_0130"/>
<accession>A0A0M9FSA5</accession>
<evidence type="ECO:0000313" key="1">
    <source>
        <dbReference type="EMBL" id="KPA74836.1"/>
    </source>
</evidence>
<dbReference type="EMBL" id="LGTL01000027">
    <property type="protein sequence ID" value="KPA74836.1"/>
    <property type="molecule type" value="Genomic_DNA"/>
</dbReference>
<gene>
    <name evidence="1" type="ORF">ABB37_08858</name>
</gene>
<name>A0A0M9FSA5_LEPPY</name>
<dbReference type="RefSeq" id="XP_015653274.1">
    <property type="nucleotide sequence ID" value="XM_015807989.1"/>
</dbReference>
<sequence length="307" mass="32931">MNCCTRSLRRPRRLLRCPPLLHTLELMRRRTPIQSATTGVVAHTRVLLAAAQRGSGVTSAGLWSGHRRSTSTLPPTFLHTSHNGPQGAAMEKVLPSLEAERTPASPSSSSLARRRDHTAALPTHFMFDPPFTPVDGEAARKGSVDACLYACRGCNSPVFCSSDLVHGSRVGHHSSGWPTFVAPLSNSAVRLRTVLQKSVVANLSDSPSSGTTKALRVHVPDAGMAQRGLAVEGDLVRLRGRRISEQHAQSWRETCLRDGNHRSDPAVVLGCCGRCGSPVCQVTQSAVVGSRFVSTAACVRVLGPKER</sequence>
<dbReference type="OrthoDB" id="260172at2759"/>
<organism evidence="1 2">
    <name type="scientific">Leptomonas pyrrhocoris</name>
    <name type="common">Firebug parasite</name>
    <dbReference type="NCBI Taxonomy" id="157538"/>
    <lineage>
        <taxon>Eukaryota</taxon>
        <taxon>Discoba</taxon>
        <taxon>Euglenozoa</taxon>
        <taxon>Kinetoplastea</taxon>
        <taxon>Metakinetoplastina</taxon>
        <taxon>Trypanosomatida</taxon>
        <taxon>Trypanosomatidae</taxon>
        <taxon>Leishmaniinae</taxon>
        <taxon>Leptomonas</taxon>
    </lineage>
</organism>
<protein>
    <submittedName>
        <fullName evidence="1">Uncharacterized protein</fullName>
    </submittedName>
</protein>
<dbReference type="AlphaFoldDB" id="A0A0M9FSA5"/>
<dbReference type="RefSeq" id="XP_015653275.1">
    <property type="nucleotide sequence ID" value="XM_015807990.1"/>
</dbReference>
<dbReference type="OMA" id="YACRRCH"/>